<dbReference type="EMBL" id="LR796249">
    <property type="protein sequence ID" value="CAB4131581.1"/>
    <property type="molecule type" value="Genomic_DNA"/>
</dbReference>
<reference evidence="1" key="1">
    <citation type="submission" date="2020-04" db="EMBL/GenBank/DDBJ databases">
        <authorList>
            <person name="Chiriac C."/>
            <person name="Salcher M."/>
            <person name="Ghai R."/>
            <person name="Kavagutti S V."/>
        </authorList>
    </citation>
    <scope>NUCLEOTIDE SEQUENCE</scope>
</reference>
<evidence type="ECO:0000313" key="1">
    <source>
        <dbReference type="EMBL" id="CAB4131581.1"/>
    </source>
</evidence>
<accession>A0A6J5LB52</accession>
<evidence type="ECO:0000313" key="2">
    <source>
        <dbReference type="EMBL" id="CAB4134892.1"/>
    </source>
</evidence>
<sequence length="107" mass="12154">MATKAEELSRKLAKSLRTRNTYTHIRAREEYGKLLEFAEEQITKYYNGDIDYGYSTHGVNAGLMSSELQRMLVEDGFTGIKTTSPYPRPSGINVICFEVPLPEKNES</sequence>
<organism evidence="1">
    <name type="scientific">uncultured Caudovirales phage</name>
    <dbReference type="NCBI Taxonomy" id="2100421"/>
    <lineage>
        <taxon>Viruses</taxon>
        <taxon>Duplodnaviria</taxon>
        <taxon>Heunggongvirae</taxon>
        <taxon>Uroviricota</taxon>
        <taxon>Caudoviricetes</taxon>
        <taxon>Peduoviridae</taxon>
        <taxon>Maltschvirus</taxon>
        <taxon>Maltschvirus maltsch</taxon>
    </lineage>
</organism>
<gene>
    <name evidence="1" type="ORF">UFOVP127_164</name>
    <name evidence="2" type="ORF">UFOVP276_27</name>
</gene>
<dbReference type="EMBL" id="LR796294">
    <property type="protein sequence ID" value="CAB4134892.1"/>
    <property type="molecule type" value="Genomic_DNA"/>
</dbReference>
<name>A0A6J5LB52_9CAUD</name>
<proteinExistence type="predicted"/>
<protein>
    <submittedName>
        <fullName evidence="1">Uncharacterized protein</fullName>
    </submittedName>
</protein>